<dbReference type="EMBL" id="JABBGH010000003">
    <property type="protein sequence ID" value="NML67151.1"/>
    <property type="molecule type" value="Genomic_DNA"/>
</dbReference>
<protein>
    <submittedName>
        <fullName evidence="3">Uncharacterized protein</fullName>
    </submittedName>
</protein>
<evidence type="ECO:0000313" key="4">
    <source>
        <dbReference type="Proteomes" id="UP000559626"/>
    </source>
</evidence>
<dbReference type="AlphaFoldDB" id="A0A7Y0AGX2"/>
<evidence type="ECO:0000256" key="1">
    <source>
        <dbReference type="SAM" id="MobiDB-lite"/>
    </source>
</evidence>
<dbReference type="RefSeq" id="WP_169532834.1">
    <property type="nucleotide sequence ID" value="NZ_JABBGH010000003.1"/>
</dbReference>
<gene>
    <name evidence="3" type="ORF">HHL22_18255</name>
</gene>
<keyword evidence="2" id="KW-0732">Signal</keyword>
<keyword evidence="4" id="KW-1185">Reference proteome</keyword>
<comment type="caution">
    <text evidence="3">The sequence shown here is derived from an EMBL/GenBank/DDBJ whole genome shotgun (WGS) entry which is preliminary data.</text>
</comment>
<feature type="chain" id="PRO_5031198089" evidence="2">
    <location>
        <begin position="23"/>
        <end position="92"/>
    </location>
</feature>
<dbReference type="PROSITE" id="PS51257">
    <property type="entry name" value="PROKAR_LIPOPROTEIN"/>
    <property type="match status" value="1"/>
</dbReference>
<feature type="compositionally biased region" description="Polar residues" evidence="1">
    <location>
        <begin position="46"/>
        <end position="56"/>
    </location>
</feature>
<sequence length="92" mass="9610">MLRTLRLPALLAALSLPLALGACNFSTGSATGDTNVEQASAKKRTPNTTPSMSNGDSLAAGIPRDTARRPSGKQVYKSTDRAVDRNHDGLAD</sequence>
<feature type="region of interest" description="Disordered" evidence="1">
    <location>
        <begin position="27"/>
        <end position="92"/>
    </location>
</feature>
<dbReference type="Proteomes" id="UP000559626">
    <property type="component" value="Unassembled WGS sequence"/>
</dbReference>
<organism evidence="3 4">
    <name type="scientific">Hymenobacter polaris</name>
    <dbReference type="NCBI Taxonomy" id="2682546"/>
    <lineage>
        <taxon>Bacteria</taxon>
        <taxon>Pseudomonadati</taxon>
        <taxon>Bacteroidota</taxon>
        <taxon>Cytophagia</taxon>
        <taxon>Cytophagales</taxon>
        <taxon>Hymenobacteraceae</taxon>
        <taxon>Hymenobacter</taxon>
    </lineage>
</organism>
<accession>A0A7Y0AGX2</accession>
<evidence type="ECO:0000313" key="3">
    <source>
        <dbReference type="EMBL" id="NML67151.1"/>
    </source>
</evidence>
<proteinExistence type="predicted"/>
<name>A0A7Y0AGX2_9BACT</name>
<reference evidence="3 4" key="1">
    <citation type="submission" date="2020-04" db="EMBL/GenBank/DDBJ databases">
        <title>Hymenobacter polaris sp. nov., isolated from Arctic soil.</title>
        <authorList>
            <person name="Dahal R.H."/>
        </authorList>
    </citation>
    <scope>NUCLEOTIDE SEQUENCE [LARGE SCALE GENOMIC DNA]</scope>
    <source>
        <strain evidence="3 4">RP-2-7</strain>
    </source>
</reference>
<feature type="signal peptide" evidence="2">
    <location>
        <begin position="1"/>
        <end position="22"/>
    </location>
</feature>
<feature type="compositionally biased region" description="Polar residues" evidence="1">
    <location>
        <begin position="27"/>
        <end position="38"/>
    </location>
</feature>
<evidence type="ECO:0000256" key="2">
    <source>
        <dbReference type="SAM" id="SignalP"/>
    </source>
</evidence>
<feature type="compositionally biased region" description="Basic and acidic residues" evidence="1">
    <location>
        <begin position="78"/>
        <end position="92"/>
    </location>
</feature>